<reference evidence="4" key="2">
    <citation type="submission" date="2012-11" db="EMBL/GenBank/DDBJ databases">
        <authorList>
            <person name="Kuo A."/>
            <person name="Curtis B.A."/>
            <person name="Tanifuji G."/>
            <person name="Burki F."/>
            <person name="Gruber A."/>
            <person name="Irimia M."/>
            <person name="Maruyama S."/>
            <person name="Arias M.C."/>
            <person name="Ball S.G."/>
            <person name="Gile G.H."/>
            <person name="Hirakawa Y."/>
            <person name="Hopkins J.F."/>
            <person name="Rensing S.A."/>
            <person name="Schmutz J."/>
            <person name="Symeonidi A."/>
            <person name="Elias M."/>
            <person name="Eveleigh R.J."/>
            <person name="Herman E.K."/>
            <person name="Klute M.J."/>
            <person name="Nakayama T."/>
            <person name="Obornik M."/>
            <person name="Reyes-Prieto A."/>
            <person name="Armbrust E.V."/>
            <person name="Aves S.J."/>
            <person name="Beiko R.G."/>
            <person name="Coutinho P."/>
            <person name="Dacks J.B."/>
            <person name="Durnford D.G."/>
            <person name="Fast N.M."/>
            <person name="Green B.R."/>
            <person name="Grisdale C."/>
            <person name="Hempe F."/>
            <person name="Henrissat B."/>
            <person name="Hoppner M.P."/>
            <person name="Ishida K.-I."/>
            <person name="Kim E."/>
            <person name="Koreny L."/>
            <person name="Kroth P.G."/>
            <person name="Liu Y."/>
            <person name="Malik S.-B."/>
            <person name="Maier U.G."/>
            <person name="McRose D."/>
            <person name="Mock T."/>
            <person name="Neilson J.A."/>
            <person name="Onodera N.T."/>
            <person name="Poole A.M."/>
            <person name="Pritham E.J."/>
            <person name="Richards T.A."/>
            <person name="Rocap G."/>
            <person name="Roy S.W."/>
            <person name="Sarai C."/>
            <person name="Schaack S."/>
            <person name="Shirato S."/>
            <person name="Slamovits C.H."/>
            <person name="Spencer D.F."/>
            <person name="Suzuki S."/>
            <person name="Worden A.Z."/>
            <person name="Zauner S."/>
            <person name="Barry K."/>
            <person name="Bell C."/>
            <person name="Bharti A.K."/>
            <person name="Crow J.A."/>
            <person name="Grimwood J."/>
            <person name="Kramer R."/>
            <person name="Lindquist E."/>
            <person name="Lucas S."/>
            <person name="Salamov A."/>
            <person name="McFadden G.I."/>
            <person name="Lane C.E."/>
            <person name="Keeling P.J."/>
            <person name="Gray M.W."/>
            <person name="Grigoriev I.V."/>
            <person name="Archibald J.M."/>
        </authorList>
    </citation>
    <scope>NUCLEOTIDE SEQUENCE</scope>
    <source>
        <strain evidence="4">CCMP2712</strain>
    </source>
</reference>
<dbReference type="Proteomes" id="UP000011087">
    <property type="component" value="Unassembled WGS sequence"/>
</dbReference>
<protein>
    <recommendedName>
        <fullName evidence="5">Glycosyl transferase 64 domain-containing protein</fullName>
    </recommendedName>
</protein>
<dbReference type="PaxDb" id="55529-EKX33466"/>
<dbReference type="OrthoDB" id="686384at2759"/>
<organism evidence="2">
    <name type="scientific">Guillardia theta (strain CCMP2712)</name>
    <name type="common">Cryptophyte</name>
    <dbReference type="NCBI Taxonomy" id="905079"/>
    <lineage>
        <taxon>Eukaryota</taxon>
        <taxon>Cryptophyceae</taxon>
        <taxon>Pyrenomonadales</taxon>
        <taxon>Geminigeraceae</taxon>
        <taxon>Guillardia</taxon>
    </lineage>
</organism>
<keyword evidence="1" id="KW-0732">Signal</keyword>
<gene>
    <name evidence="2" type="ORF">GUITHDRAFT_147913</name>
</gene>
<reference evidence="2 4" key="1">
    <citation type="journal article" date="2012" name="Nature">
        <title>Algal genomes reveal evolutionary mosaicism and the fate of nucleomorphs.</title>
        <authorList>
            <consortium name="DOE Joint Genome Institute"/>
            <person name="Curtis B.A."/>
            <person name="Tanifuji G."/>
            <person name="Burki F."/>
            <person name="Gruber A."/>
            <person name="Irimia M."/>
            <person name="Maruyama S."/>
            <person name="Arias M.C."/>
            <person name="Ball S.G."/>
            <person name="Gile G.H."/>
            <person name="Hirakawa Y."/>
            <person name="Hopkins J.F."/>
            <person name="Kuo A."/>
            <person name="Rensing S.A."/>
            <person name="Schmutz J."/>
            <person name="Symeonidi A."/>
            <person name="Elias M."/>
            <person name="Eveleigh R.J."/>
            <person name="Herman E.K."/>
            <person name="Klute M.J."/>
            <person name="Nakayama T."/>
            <person name="Obornik M."/>
            <person name="Reyes-Prieto A."/>
            <person name="Armbrust E.V."/>
            <person name="Aves S.J."/>
            <person name="Beiko R.G."/>
            <person name="Coutinho P."/>
            <person name="Dacks J.B."/>
            <person name="Durnford D.G."/>
            <person name="Fast N.M."/>
            <person name="Green B.R."/>
            <person name="Grisdale C.J."/>
            <person name="Hempel F."/>
            <person name="Henrissat B."/>
            <person name="Hoppner M.P."/>
            <person name="Ishida K."/>
            <person name="Kim E."/>
            <person name="Koreny L."/>
            <person name="Kroth P.G."/>
            <person name="Liu Y."/>
            <person name="Malik S.B."/>
            <person name="Maier U.G."/>
            <person name="McRose D."/>
            <person name="Mock T."/>
            <person name="Neilson J.A."/>
            <person name="Onodera N.T."/>
            <person name="Poole A.M."/>
            <person name="Pritham E.J."/>
            <person name="Richards T.A."/>
            <person name="Rocap G."/>
            <person name="Roy S.W."/>
            <person name="Sarai C."/>
            <person name="Schaack S."/>
            <person name="Shirato S."/>
            <person name="Slamovits C.H."/>
            <person name="Spencer D.F."/>
            <person name="Suzuki S."/>
            <person name="Worden A.Z."/>
            <person name="Zauner S."/>
            <person name="Barry K."/>
            <person name="Bell C."/>
            <person name="Bharti A.K."/>
            <person name="Crow J.A."/>
            <person name="Grimwood J."/>
            <person name="Kramer R."/>
            <person name="Lindquist E."/>
            <person name="Lucas S."/>
            <person name="Salamov A."/>
            <person name="McFadden G.I."/>
            <person name="Lane C.E."/>
            <person name="Keeling P.J."/>
            <person name="Gray M.W."/>
            <person name="Grigoriev I.V."/>
            <person name="Archibald J.M."/>
        </authorList>
    </citation>
    <scope>NUCLEOTIDE SEQUENCE</scope>
    <source>
        <strain evidence="2 4">CCMP2712</strain>
    </source>
</reference>
<evidence type="ECO:0000313" key="4">
    <source>
        <dbReference type="Proteomes" id="UP000011087"/>
    </source>
</evidence>
<evidence type="ECO:0000313" key="2">
    <source>
        <dbReference type="EMBL" id="EKX33466.1"/>
    </source>
</evidence>
<accession>L1IB28</accession>
<feature type="chain" id="PRO_5008769800" description="Glycosyl transferase 64 domain-containing protein" evidence="1">
    <location>
        <begin position="21"/>
        <end position="583"/>
    </location>
</feature>
<evidence type="ECO:0000256" key="1">
    <source>
        <dbReference type="SAM" id="SignalP"/>
    </source>
</evidence>
<dbReference type="EMBL" id="JH993141">
    <property type="protein sequence ID" value="EKX33466.1"/>
    <property type="molecule type" value="Genomic_DNA"/>
</dbReference>
<dbReference type="GeneID" id="17290179"/>
<dbReference type="KEGG" id="gtt:GUITHDRAFT_147913"/>
<keyword evidence="4" id="KW-1185">Reference proteome</keyword>
<reference evidence="3" key="3">
    <citation type="submission" date="2016-03" db="UniProtKB">
        <authorList>
            <consortium name="EnsemblProtists"/>
        </authorList>
    </citation>
    <scope>IDENTIFICATION</scope>
</reference>
<dbReference type="AlphaFoldDB" id="L1IB28"/>
<dbReference type="eggNOG" id="ENOG502SE99">
    <property type="taxonomic scope" value="Eukaryota"/>
</dbReference>
<evidence type="ECO:0000313" key="3">
    <source>
        <dbReference type="EnsemblProtists" id="EKX33466"/>
    </source>
</evidence>
<dbReference type="HOGENOM" id="CLU_468105_0_0_1"/>
<feature type="signal peptide" evidence="1">
    <location>
        <begin position="1"/>
        <end position="20"/>
    </location>
</feature>
<dbReference type="EnsemblProtists" id="EKX33466">
    <property type="protein sequence ID" value="EKX33466"/>
    <property type="gene ID" value="GUITHDRAFT_147913"/>
</dbReference>
<proteinExistence type="predicted"/>
<sequence length="583" mass="65314">MAQMIRFPLFLLVLLRDISATPQQEHVWEIQPDAWYERMMVPVDERAEAIQLAMLSGSCSHPPAPVDIDVPVLVLNLRERKDRRLHTRCLLRSLGFSNIRFLDAMAADDVERERPEEVRHFFDSDGKVGHVRGCGKFSRGCLACIVSHRRALSIGMASGWERFLVVEDDLMIGMSLTRARKSVQDAIRDLPSSADLLYLEACFENCRNLLYSNLSSIARAHQPLCTGAILYSRAGADKVLRDSNSAFASMDTMLKQLIDEEGTLEGYIATPPVLYQDFYFGSDLGSNYQRVFNRAIVNTTHRPDAAVCSDLFGYTEMSSLLSSSSSSSFTYLILSDPLVPTTSRLGPCRRLMYYTQQRGVEEKDYSKLVGVWPSGLLGHHAVLLVLDGEGACSDLSSTHFCSLQVELYDDKEEIVEVHHVDVLPTMFAPATRRHGSCFLLLSREPLDISFLARADRPLAAVQLTTHQRSEDPNVLFLPGRTRRQCWAELVEKMVQTFILPLVTFSYLVFVDLGSVQDELPRELLEWYEKVLVHDLPDLPDLVLASSAPAGTIGKSFTSTSGLVAVSERFMALLLDTFENPSCN</sequence>
<name>L1IB28_GUITC</name>
<dbReference type="RefSeq" id="XP_005820446.1">
    <property type="nucleotide sequence ID" value="XM_005820389.1"/>
</dbReference>
<evidence type="ECO:0008006" key="5">
    <source>
        <dbReference type="Google" id="ProtNLM"/>
    </source>
</evidence>